<keyword evidence="4 11" id="KW-0963">Cytoplasm</keyword>
<dbReference type="Pfam" id="PF05746">
    <property type="entry name" value="DALR_1"/>
    <property type="match status" value="1"/>
</dbReference>
<comment type="subcellular location">
    <subcellularLocation>
        <location evidence="1 11">Cytoplasm</location>
    </subcellularLocation>
</comment>
<proteinExistence type="inferred from homology"/>
<keyword evidence="5 11" id="KW-0436">Ligase</keyword>
<dbReference type="Pfam" id="PF00750">
    <property type="entry name" value="tRNA-synt_1d"/>
    <property type="match status" value="1"/>
</dbReference>
<dbReference type="Pfam" id="PF03485">
    <property type="entry name" value="Arg_tRNA_synt_N"/>
    <property type="match status" value="1"/>
</dbReference>
<evidence type="ECO:0000256" key="1">
    <source>
        <dbReference type="ARBA" id="ARBA00004496"/>
    </source>
</evidence>
<dbReference type="CDD" id="cd07956">
    <property type="entry name" value="Anticodon_Ia_Arg"/>
    <property type="match status" value="1"/>
</dbReference>
<dbReference type="EC" id="6.1.1.19" evidence="11"/>
<protein>
    <recommendedName>
        <fullName evidence="11">Arginine--tRNA ligase</fullName>
        <ecNumber evidence="11">6.1.1.19</ecNumber>
    </recommendedName>
    <alternativeName>
        <fullName evidence="11">Arginyl-tRNA synthetase</fullName>
        <shortName evidence="11">ArgRS</shortName>
    </alternativeName>
</protein>
<comment type="caution">
    <text evidence="15">The sequence shown here is derived from an EMBL/GenBank/DDBJ whole genome shotgun (WGS) entry which is preliminary data.</text>
</comment>
<dbReference type="GO" id="GO:0005737">
    <property type="term" value="C:cytoplasm"/>
    <property type="evidence" value="ECO:0007669"/>
    <property type="project" value="UniProtKB-SubCell"/>
</dbReference>
<evidence type="ECO:0000256" key="3">
    <source>
        <dbReference type="ARBA" id="ARBA00011245"/>
    </source>
</evidence>
<keyword evidence="7 11" id="KW-0067">ATP-binding</keyword>
<dbReference type="InterPro" id="IPR014729">
    <property type="entry name" value="Rossmann-like_a/b/a_fold"/>
</dbReference>
<dbReference type="InterPro" id="IPR005148">
    <property type="entry name" value="Arg-tRNA-synth_N"/>
</dbReference>
<dbReference type="STRING" id="1797291.A2V47_03405"/>
<dbReference type="FunFam" id="3.40.50.620:FF:000062">
    <property type="entry name" value="Arginine--tRNA ligase"/>
    <property type="match status" value="1"/>
</dbReference>
<dbReference type="Gene3D" id="3.30.1360.70">
    <property type="entry name" value="Arginyl tRNA synthetase N-terminal domain"/>
    <property type="match status" value="1"/>
</dbReference>
<evidence type="ECO:0000256" key="11">
    <source>
        <dbReference type="HAMAP-Rule" id="MF_00123"/>
    </source>
</evidence>
<dbReference type="PANTHER" id="PTHR11956:SF5">
    <property type="entry name" value="ARGININE--TRNA LIGASE, CYTOPLASMIC"/>
    <property type="match status" value="1"/>
</dbReference>
<dbReference type="InterPro" id="IPR001412">
    <property type="entry name" value="aa-tRNA-synth_I_CS"/>
</dbReference>
<dbReference type="InterPro" id="IPR008909">
    <property type="entry name" value="DALR_anticod-bd"/>
</dbReference>
<name>A0A1F5A6W5_9BACT</name>
<dbReference type="FunFam" id="1.10.730.10:FF:000008">
    <property type="entry name" value="Arginine--tRNA ligase"/>
    <property type="match status" value="1"/>
</dbReference>
<dbReference type="PROSITE" id="PS00178">
    <property type="entry name" value="AA_TRNA_LIGASE_I"/>
    <property type="match status" value="1"/>
</dbReference>
<dbReference type="NCBIfam" id="TIGR00456">
    <property type="entry name" value="argS"/>
    <property type="match status" value="1"/>
</dbReference>
<reference evidence="15 16" key="1">
    <citation type="journal article" date="2016" name="Nat. Commun.">
        <title>Thousands of microbial genomes shed light on interconnected biogeochemical processes in an aquifer system.</title>
        <authorList>
            <person name="Anantharaman K."/>
            <person name="Brown C.T."/>
            <person name="Hug L.A."/>
            <person name="Sharon I."/>
            <person name="Castelle C.J."/>
            <person name="Probst A.J."/>
            <person name="Thomas B.C."/>
            <person name="Singh A."/>
            <person name="Wilkins M.J."/>
            <person name="Karaoz U."/>
            <person name="Brodie E.L."/>
            <person name="Williams K.H."/>
            <person name="Hubbard S.S."/>
            <person name="Banfield J.F."/>
        </authorList>
    </citation>
    <scope>NUCLEOTIDE SEQUENCE [LARGE SCALE GENOMIC DNA]</scope>
</reference>
<organism evidence="15 16">
    <name type="scientific">Candidatus Sediminicultor quintus</name>
    <dbReference type="NCBI Taxonomy" id="1797291"/>
    <lineage>
        <taxon>Bacteria</taxon>
        <taxon>Pseudomonadati</taxon>
        <taxon>Atribacterota</taxon>
        <taxon>Candidatus Phoenicimicrobiia</taxon>
        <taxon>Candidatus Pheonicimicrobiales</taxon>
        <taxon>Candidatus Phoenicimicrobiaceae</taxon>
        <taxon>Candidatus Sediminicultor</taxon>
    </lineage>
</organism>
<dbReference type="Gene3D" id="3.40.50.620">
    <property type="entry name" value="HUPs"/>
    <property type="match status" value="1"/>
</dbReference>
<dbReference type="SMART" id="SM01016">
    <property type="entry name" value="Arg_tRNA_synt_N"/>
    <property type="match status" value="1"/>
</dbReference>
<evidence type="ECO:0000256" key="7">
    <source>
        <dbReference type="ARBA" id="ARBA00022840"/>
    </source>
</evidence>
<feature type="domain" description="Arginyl tRNA synthetase N-terminal" evidence="14">
    <location>
        <begin position="7"/>
        <end position="96"/>
    </location>
</feature>
<dbReference type="PRINTS" id="PR01038">
    <property type="entry name" value="TRNASYNTHARG"/>
</dbReference>
<evidence type="ECO:0000256" key="6">
    <source>
        <dbReference type="ARBA" id="ARBA00022741"/>
    </source>
</evidence>
<dbReference type="CDD" id="cd00671">
    <property type="entry name" value="ArgRS_core"/>
    <property type="match status" value="1"/>
</dbReference>
<evidence type="ECO:0000256" key="10">
    <source>
        <dbReference type="ARBA" id="ARBA00049339"/>
    </source>
</evidence>
<comment type="subunit">
    <text evidence="3 11">Monomer.</text>
</comment>
<evidence type="ECO:0000313" key="16">
    <source>
        <dbReference type="Proteomes" id="UP000177701"/>
    </source>
</evidence>
<gene>
    <name evidence="11" type="primary">argS</name>
    <name evidence="15" type="ORF">A2V47_03405</name>
</gene>
<sequence length="558" mass="64470">MKIDLADQINEILLDSIKKIIRQDNFQIKDIPKIIILIPKNKSHGDLSANIAMQLSRELNLKPLDIANLIVSHLDIQGTIVDKVKIAGPGFINFWLNENWLYKVLDEIREQGENYGKVNLGKGKRVQVEFVSVNPTGPLHVGHGKCAAVGDALSGILKSAGYEVEKEYYINDQGKQIDLLGQSVQIRYNNFLGEKKEFPADGYKGEYIFDIAKEVIEKFQDKYKGRDDKETQEFFKVFTLKNILSGIKKDLKDFGVEFDVWFSEKSLYEQNKLQEVIELLQQRGFLYKEKGALWLKSTAFGDEKDRVVIRENDIPTYFASDIVYHQNKYQRGFDKVIDIWGADHHGYIQRMKAVTQALGYSEDFLDVLIVQFVTLIKDGKEVGMSTRGGEFVTLRDLMREVGKDVARYFFLMRSYDSHTEFDLDVAKSQSMENPVYYIQYAYARICSIIKKAEQERIKIDKNKKVNLHLLDKEEEIELIKKLSSLKEVVRKSALTWKPHLLTTYLYDLASSFHKYYTVHRVITEDKELTKARLLLIDCTRIVLFNTFKILGISAPESM</sequence>
<comment type="similarity">
    <text evidence="2 11 12">Belongs to the class-I aminoacyl-tRNA synthetase family.</text>
</comment>
<feature type="domain" description="DALR anticodon binding" evidence="13">
    <location>
        <begin position="438"/>
        <end position="558"/>
    </location>
</feature>
<dbReference type="GO" id="GO:0005524">
    <property type="term" value="F:ATP binding"/>
    <property type="evidence" value="ECO:0007669"/>
    <property type="project" value="UniProtKB-UniRule"/>
</dbReference>
<dbReference type="GO" id="GO:0006420">
    <property type="term" value="P:arginyl-tRNA aminoacylation"/>
    <property type="evidence" value="ECO:0007669"/>
    <property type="project" value="UniProtKB-UniRule"/>
</dbReference>
<dbReference type="SUPFAM" id="SSF52374">
    <property type="entry name" value="Nucleotidylyl transferase"/>
    <property type="match status" value="1"/>
</dbReference>
<dbReference type="HAMAP" id="MF_00123">
    <property type="entry name" value="Arg_tRNA_synth"/>
    <property type="match status" value="1"/>
</dbReference>
<evidence type="ECO:0000256" key="5">
    <source>
        <dbReference type="ARBA" id="ARBA00022598"/>
    </source>
</evidence>
<evidence type="ECO:0000313" key="15">
    <source>
        <dbReference type="EMBL" id="OGD14323.1"/>
    </source>
</evidence>
<keyword evidence="8 11" id="KW-0648">Protein biosynthesis</keyword>
<dbReference type="EMBL" id="MEYH01000087">
    <property type="protein sequence ID" value="OGD14323.1"/>
    <property type="molecule type" value="Genomic_DNA"/>
</dbReference>
<dbReference type="Gene3D" id="1.10.730.10">
    <property type="entry name" value="Isoleucyl-tRNA Synthetase, Domain 1"/>
    <property type="match status" value="1"/>
</dbReference>
<dbReference type="SUPFAM" id="SSF47323">
    <property type="entry name" value="Anticodon-binding domain of a subclass of class I aminoacyl-tRNA synthetases"/>
    <property type="match status" value="1"/>
</dbReference>
<dbReference type="SMART" id="SM00836">
    <property type="entry name" value="DALR_1"/>
    <property type="match status" value="1"/>
</dbReference>
<evidence type="ECO:0000256" key="9">
    <source>
        <dbReference type="ARBA" id="ARBA00023146"/>
    </source>
</evidence>
<dbReference type="Proteomes" id="UP000177701">
    <property type="component" value="Unassembled WGS sequence"/>
</dbReference>
<dbReference type="AlphaFoldDB" id="A0A1F5A6W5"/>
<evidence type="ECO:0000259" key="13">
    <source>
        <dbReference type="SMART" id="SM00836"/>
    </source>
</evidence>
<evidence type="ECO:0000256" key="12">
    <source>
        <dbReference type="RuleBase" id="RU363038"/>
    </source>
</evidence>
<evidence type="ECO:0000256" key="4">
    <source>
        <dbReference type="ARBA" id="ARBA00022490"/>
    </source>
</evidence>
<keyword evidence="6 11" id="KW-0547">Nucleotide-binding</keyword>
<evidence type="ECO:0000259" key="14">
    <source>
        <dbReference type="SMART" id="SM01016"/>
    </source>
</evidence>
<keyword evidence="9 11" id="KW-0030">Aminoacyl-tRNA synthetase</keyword>
<evidence type="ECO:0000256" key="8">
    <source>
        <dbReference type="ARBA" id="ARBA00022917"/>
    </source>
</evidence>
<dbReference type="InterPro" id="IPR001278">
    <property type="entry name" value="Arg-tRNA-ligase"/>
</dbReference>
<comment type="catalytic activity">
    <reaction evidence="10 11">
        <text>tRNA(Arg) + L-arginine + ATP = L-arginyl-tRNA(Arg) + AMP + diphosphate</text>
        <dbReference type="Rhea" id="RHEA:20301"/>
        <dbReference type="Rhea" id="RHEA-COMP:9658"/>
        <dbReference type="Rhea" id="RHEA-COMP:9673"/>
        <dbReference type="ChEBI" id="CHEBI:30616"/>
        <dbReference type="ChEBI" id="CHEBI:32682"/>
        <dbReference type="ChEBI" id="CHEBI:33019"/>
        <dbReference type="ChEBI" id="CHEBI:78442"/>
        <dbReference type="ChEBI" id="CHEBI:78513"/>
        <dbReference type="ChEBI" id="CHEBI:456215"/>
        <dbReference type="EC" id="6.1.1.19"/>
    </reaction>
</comment>
<dbReference type="InterPro" id="IPR036695">
    <property type="entry name" value="Arg-tRNA-synth_N_sf"/>
</dbReference>
<dbReference type="InterPro" id="IPR009080">
    <property type="entry name" value="tRNAsynth_Ia_anticodon-bd"/>
</dbReference>
<feature type="short sequence motif" description="'HIGH' region" evidence="11">
    <location>
        <begin position="133"/>
        <end position="143"/>
    </location>
</feature>
<dbReference type="PANTHER" id="PTHR11956">
    <property type="entry name" value="ARGINYL-TRNA SYNTHETASE"/>
    <property type="match status" value="1"/>
</dbReference>
<dbReference type="InterPro" id="IPR035684">
    <property type="entry name" value="ArgRS_core"/>
</dbReference>
<evidence type="ECO:0000256" key="2">
    <source>
        <dbReference type="ARBA" id="ARBA00005594"/>
    </source>
</evidence>
<dbReference type="SUPFAM" id="SSF55190">
    <property type="entry name" value="Arginyl-tRNA synthetase (ArgRS), N-terminal 'additional' domain"/>
    <property type="match status" value="1"/>
</dbReference>
<accession>A0A1F5A6W5</accession>
<dbReference type="GO" id="GO:0004814">
    <property type="term" value="F:arginine-tRNA ligase activity"/>
    <property type="evidence" value="ECO:0007669"/>
    <property type="project" value="UniProtKB-UniRule"/>
</dbReference>